<dbReference type="PANTHER" id="PTHR11410:SF0">
    <property type="entry name" value="ATP SYNTHASE SUBUNIT A"/>
    <property type="match status" value="1"/>
</dbReference>
<dbReference type="AlphaFoldDB" id="A0A2S0AYQ9"/>
<evidence type="ECO:0000256" key="5">
    <source>
        <dbReference type="ARBA" id="ARBA00022692"/>
    </source>
</evidence>
<evidence type="ECO:0000256" key="10">
    <source>
        <dbReference type="ARBA" id="ARBA00023310"/>
    </source>
</evidence>
<dbReference type="InterPro" id="IPR045083">
    <property type="entry name" value="ATP_synth_F0_asu_bact/mt"/>
</dbReference>
<feature type="transmembrane region" description="Helical" evidence="12">
    <location>
        <begin position="21"/>
        <end position="47"/>
    </location>
</feature>
<evidence type="ECO:0000256" key="6">
    <source>
        <dbReference type="ARBA" id="ARBA00022781"/>
    </source>
</evidence>
<evidence type="ECO:0000256" key="3">
    <source>
        <dbReference type="ARBA" id="ARBA00022448"/>
    </source>
</evidence>
<comment type="subcellular location">
    <subcellularLocation>
        <location evidence="1">Membrane</location>
        <topology evidence="1">Multi-pass membrane protein</topology>
    </subcellularLocation>
    <subcellularLocation>
        <location evidence="11">Mitochondrion inner membrane</location>
        <topology evidence="11">Multi-pass membrane protein</topology>
    </subcellularLocation>
</comment>
<evidence type="ECO:0000256" key="8">
    <source>
        <dbReference type="ARBA" id="ARBA00023065"/>
    </source>
</evidence>
<dbReference type="SUPFAM" id="SSF81336">
    <property type="entry name" value="F1F0 ATP synthase subunit A"/>
    <property type="match status" value="1"/>
</dbReference>
<evidence type="ECO:0000256" key="9">
    <source>
        <dbReference type="ARBA" id="ARBA00023136"/>
    </source>
</evidence>
<dbReference type="PRINTS" id="PR00123">
    <property type="entry name" value="ATPASEA"/>
</dbReference>
<keyword evidence="6" id="KW-0375">Hydrogen ion transport</keyword>
<keyword evidence="13" id="KW-0496">Mitochondrion</keyword>
<evidence type="ECO:0000256" key="7">
    <source>
        <dbReference type="ARBA" id="ARBA00022989"/>
    </source>
</evidence>
<feature type="transmembrane region" description="Helical" evidence="12">
    <location>
        <begin position="124"/>
        <end position="144"/>
    </location>
</feature>
<feature type="transmembrane region" description="Helical" evidence="12">
    <location>
        <begin position="67"/>
        <end position="91"/>
    </location>
</feature>
<keyword evidence="4" id="KW-0138">CF(0)</keyword>
<protein>
    <recommendedName>
        <fullName evidence="11">ATP synthase subunit a</fullName>
    </recommendedName>
</protein>
<gene>
    <name evidence="13" type="primary">ATP6</name>
</gene>
<keyword evidence="10" id="KW-0066">ATP synthesis</keyword>
<feature type="transmembrane region" description="Helical" evidence="12">
    <location>
        <begin position="98"/>
        <end position="118"/>
    </location>
</feature>
<feature type="transmembrane region" description="Helical" evidence="12">
    <location>
        <begin position="156"/>
        <end position="175"/>
    </location>
</feature>
<name>A0A2S0AYQ9_9HYME</name>
<dbReference type="GO" id="GO:0046933">
    <property type="term" value="F:proton-transporting ATP synthase activity, rotational mechanism"/>
    <property type="evidence" value="ECO:0007669"/>
    <property type="project" value="TreeGrafter"/>
</dbReference>
<accession>A0A2S0AYQ9</accession>
<dbReference type="Pfam" id="PF00119">
    <property type="entry name" value="ATP-synt_A"/>
    <property type="match status" value="1"/>
</dbReference>
<dbReference type="EMBL" id="KR270641">
    <property type="protein sequence ID" value="ALJ93718.1"/>
    <property type="molecule type" value="Genomic_DNA"/>
</dbReference>
<dbReference type="InterPro" id="IPR035908">
    <property type="entry name" value="F0_ATP_A_sf"/>
</dbReference>
<proteinExistence type="inferred from homology"/>
<keyword evidence="5 12" id="KW-0812">Transmembrane</keyword>
<dbReference type="PANTHER" id="PTHR11410">
    <property type="entry name" value="ATP SYNTHASE SUBUNIT A"/>
    <property type="match status" value="1"/>
</dbReference>
<dbReference type="NCBIfam" id="TIGR01131">
    <property type="entry name" value="ATP_synt_6_or_A"/>
    <property type="match status" value="1"/>
</dbReference>
<sequence>MMMNLFDIFDPSVSMMFSLNWFSMILFMLIMPVSFWLIPSLYLYMYIELVEFMYKEFKDLMSKFNLFNYLFFMVLFLYILMNNMIGLFPYVFTASSHLSFSMSLSLPLWLSFMLFGLINNLNYMFMHLLPLGTPKILMPFMVLIESISNLIRPLTLCVRLSANIIAGHLIITLISNLGWNLDLFKLMIIYFIQIMLFMLELGVSLIQSYVFMVLSSLYSKEVN</sequence>
<comment type="similarity">
    <text evidence="2">Belongs to the ATPase A chain family.</text>
</comment>
<evidence type="ECO:0000256" key="4">
    <source>
        <dbReference type="ARBA" id="ARBA00022547"/>
    </source>
</evidence>
<geneLocation type="mitochondrion" evidence="13"/>
<keyword evidence="3" id="KW-0813">Transport</keyword>
<dbReference type="GO" id="GO:0005743">
    <property type="term" value="C:mitochondrial inner membrane"/>
    <property type="evidence" value="ECO:0007669"/>
    <property type="project" value="UniProtKB-SubCell"/>
</dbReference>
<dbReference type="GO" id="GO:0045259">
    <property type="term" value="C:proton-transporting ATP synthase complex"/>
    <property type="evidence" value="ECO:0007669"/>
    <property type="project" value="UniProtKB-KW"/>
</dbReference>
<evidence type="ECO:0000256" key="2">
    <source>
        <dbReference type="ARBA" id="ARBA00006810"/>
    </source>
</evidence>
<evidence type="ECO:0000256" key="12">
    <source>
        <dbReference type="SAM" id="Phobius"/>
    </source>
</evidence>
<dbReference type="CDD" id="cd00310">
    <property type="entry name" value="ATP-synt_Fo_a_6"/>
    <property type="match status" value="1"/>
</dbReference>
<reference evidence="13" key="1">
    <citation type="submission" date="2015-04" db="EMBL/GenBank/DDBJ databases">
        <title>The complete mitochondrial genome of Ettchellsia sinica.</title>
        <authorList>
            <person name="Wei S.J."/>
            <person name="Wu Q.L."/>
        </authorList>
    </citation>
    <scope>NUCLEOTIDE SEQUENCE</scope>
</reference>
<evidence type="ECO:0000256" key="1">
    <source>
        <dbReference type="ARBA" id="ARBA00004141"/>
    </source>
</evidence>
<keyword evidence="8" id="KW-0406">Ion transport</keyword>
<dbReference type="Gene3D" id="1.20.120.220">
    <property type="entry name" value="ATP synthase, F0 complex, subunit A"/>
    <property type="match status" value="1"/>
</dbReference>
<keyword evidence="7 12" id="KW-1133">Transmembrane helix</keyword>
<evidence type="ECO:0000256" key="11">
    <source>
        <dbReference type="RuleBase" id="RU004450"/>
    </source>
</evidence>
<keyword evidence="9 12" id="KW-0472">Membrane</keyword>
<organism evidence="13">
    <name type="scientific">Ettchellsia sinica</name>
    <dbReference type="NCBI Taxonomy" id="1738633"/>
    <lineage>
        <taxon>Eukaryota</taxon>
        <taxon>Metazoa</taxon>
        <taxon>Ecdysozoa</taxon>
        <taxon>Arthropoda</taxon>
        <taxon>Hexapoda</taxon>
        <taxon>Insecta</taxon>
        <taxon>Pterygota</taxon>
        <taxon>Neoptera</taxon>
        <taxon>Endopterygota</taxon>
        <taxon>Hymenoptera</taxon>
        <taxon>Apocrita</taxon>
        <taxon>Megalyroidea</taxon>
        <taxon>Megalyridae</taxon>
        <taxon>Ettchellsia</taxon>
    </lineage>
</organism>
<evidence type="ECO:0000313" key="13">
    <source>
        <dbReference type="EMBL" id="ALJ93718.1"/>
    </source>
</evidence>
<feature type="transmembrane region" description="Helical" evidence="12">
    <location>
        <begin position="187"/>
        <end position="214"/>
    </location>
</feature>
<dbReference type="InterPro" id="IPR000568">
    <property type="entry name" value="ATP_synth_F0_asu"/>
</dbReference>